<proteinExistence type="predicted"/>
<evidence type="ECO:0000313" key="2">
    <source>
        <dbReference type="Proteomes" id="UP000183567"/>
    </source>
</evidence>
<dbReference type="EMBL" id="LVVM01004629">
    <property type="protein sequence ID" value="OJA12502.1"/>
    <property type="molecule type" value="Genomic_DNA"/>
</dbReference>
<protein>
    <submittedName>
        <fullName evidence="1">Uncharacterized protein</fullName>
    </submittedName>
</protein>
<reference evidence="1 2" key="1">
    <citation type="submission" date="2016-03" db="EMBL/GenBank/DDBJ databases">
        <title>Comparative genomics of the ectomycorrhizal sister species Rhizopogon vinicolor and Rhizopogon vesiculosus (Basidiomycota: Boletales) reveals a divergence of the mating type B locus.</title>
        <authorList>
            <person name="Mujic A.B."/>
            <person name="Kuo A."/>
            <person name="Tritt A."/>
            <person name="Lipzen A."/>
            <person name="Chen C."/>
            <person name="Johnson J."/>
            <person name="Sharma A."/>
            <person name="Barry K."/>
            <person name="Grigoriev I.V."/>
            <person name="Spatafora J.W."/>
        </authorList>
    </citation>
    <scope>NUCLEOTIDE SEQUENCE [LARGE SCALE GENOMIC DNA]</scope>
    <source>
        <strain evidence="1 2">AM-OR11-056</strain>
    </source>
</reference>
<gene>
    <name evidence="1" type="ORF">AZE42_10454</name>
</gene>
<evidence type="ECO:0000313" key="1">
    <source>
        <dbReference type="EMBL" id="OJA12502.1"/>
    </source>
</evidence>
<dbReference type="Proteomes" id="UP000183567">
    <property type="component" value="Unassembled WGS sequence"/>
</dbReference>
<accession>A0A1J8PTG7</accession>
<dbReference type="AlphaFoldDB" id="A0A1J8PTG7"/>
<organism evidence="1 2">
    <name type="scientific">Rhizopogon vesiculosus</name>
    <dbReference type="NCBI Taxonomy" id="180088"/>
    <lineage>
        <taxon>Eukaryota</taxon>
        <taxon>Fungi</taxon>
        <taxon>Dikarya</taxon>
        <taxon>Basidiomycota</taxon>
        <taxon>Agaricomycotina</taxon>
        <taxon>Agaricomycetes</taxon>
        <taxon>Agaricomycetidae</taxon>
        <taxon>Boletales</taxon>
        <taxon>Suillineae</taxon>
        <taxon>Rhizopogonaceae</taxon>
        <taxon>Rhizopogon</taxon>
    </lineage>
</organism>
<keyword evidence="2" id="KW-1185">Reference proteome</keyword>
<name>A0A1J8PTG7_9AGAM</name>
<sequence length="111" mass="12344">MLETSTNLEVVEAAAAKIHRVQWPPRLDASAVYARLIDNCKALADMSGLYVTCGKAIAHLHVQSVKTNSRDADSWFFWGSLRNRSRFIRGCPFRLQSAQGALRTMVVHGLS</sequence>
<comment type="caution">
    <text evidence="1">The sequence shown here is derived from an EMBL/GenBank/DDBJ whole genome shotgun (WGS) entry which is preliminary data.</text>
</comment>